<dbReference type="InterPro" id="IPR021272">
    <property type="entry name" value="DUF2851"/>
</dbReference>
<name>A0AAT9FL37_9BACT</name>
<organism evidence="1">
    <name type="scientific">Oceaniferula spumae</name>
    <dbReference type="NCBI Taxonomy" id="2979115"/>
    <lineage>
        <taxon>Bacteria</taxon>
        <taxon>Pseudomonadati</taxon>
        <taxon>Verrucomicrobiota</taxon>
        <taxon>Verrucomicrobiia</taxon>
        <taxon>Verrucomicrobiales</taxon>
        <taxon>Verrucomicrobiaceae</taxon>
        <taxon>Oceaniferula</taxon>
    </lineage>
</organism>
<accession>A0AAT9FL37</accession>
<evidence type="ECO:0000313" key="1">
    <source>
        <dbReference type="EMBL" id="BDS06658.1"/>
    </source>
</evidence>
<gene>
    <name evidence="1" type="ORF">NT6N_16980</name>
</gene>
<dbReference type="AlphaFoldDB" id="A0AAT9FL37"/>
<reference evidence="1" key="1">
    <citation type="submission" date="2024-07" db="EMBL/GenBank/DDBJ databases">
        <title>Complete genome sequence of Verrucomicrobiaceae bacterium NT6N.</title>
        <authorList>
            <person name="Huang C."/>
            <person name="Takami H."/>
            <person name="Hamasaki K."/>
        </authorList>
    </citation>
    <scope>NUCLEOTIDE SEQUENCE</scope>
    <source>
        <strain evidence="1">NT6N</strain>
    </source>
</reference>
<protein>
    <recommendedName>
        <fullName evidence="2">DUF2851 family protein</fullName>
    </recommendedName>
</protein>
<sequence>MSSYAQLLNSLLPDSGKVREHSSGVSKKLPDEMHLQALWFAGQMGREFITVDGRKVRIVQFGHWNHSAGPDFLHAAVEIDGELLSGPLELDHRASDWEAHGHAVNEAFNEVVLHVVFAPDSSDHYTRTADHREVPRVCVPYSVLCEALDLPFLEVANAHPGRCFQPLSEMDGSHIDSLMLGAARHRAQIKARRRKRTIDVAGEDGWLWQAIAETLGYRPNKLAMTLLAQRLPIDMLKGNPESAESIIFGAAGFLSAEIHDRAAADSRDYLRGLWETWWQVRDDYEPVPERAIPWKLSGIRPVNHPQRRLACLARIVSLWKEFSRICLTTSGAEPLSRFFEELNHPYWNHHYTLTSKRSDKDLALLGPDRLRDFQINHLLPVHLEADRPAAWEYYQKIPAPSLSEKVDKASIRLFGDTVRRKSYLKKAWQHQALLQIYQDFCLRDASDCKECPFPEQLGQWRG</sequence>
<proteinExistence type="predicted"/>
<dbReference type="Pfam" id="PF11013">
    <property type="entry name" value="DUF2851"/>
    <property type="match status" value="1"/>
</dbReference>
<evidence type="ECO:0008006" key="2">
    <source>
        <dbReference type="Google" id="ProtNLM"/>
    </source>
</evidence>
<dbReference type="KEGG" id="osu:NT6N_16980"/>
<dbReference type="EMBL" id="AP026866">
    <property type="protein sequence ID" value="BDS06658.1"/>
    <property type="molecule type" value="Genomic_DNA"/>
</dbReference>